<dbReference type="Gene3D" id="2.60.20.10">
    <property type="entry name" value="Crystallins"/>
    <property type="match status" value="1"/>
</dbReference>
<dbReference type="Pfam" id="PF03995">
    <property type="entry name" value="Inhibitor_I36"/>
    <property type="match status" value="1"/>
</dbReference>
<evidence type="ECO:0000313" key="3">
    <source>
        <dbReference type="EMBL" id="BAJ33252.1"/>
    </source>
</evidence>
<keyword evidence="4" id="KW-1185">Reference proteome</keyword>
<dbReference type="PATRIC" id="fig|452652.3.peg.7544"/>
<evidence type="ECO:0000313" key="4">
    <source>
        <dbReference type="Proteomes" id="UP000007076"/>
    </source>
</evidence>
<feature type="signal peptide" evidence="2">
    <location>
        <begin position="1"/>
        <end position="27"/>
    </location>
</feature>
<dbReference type="EMBL" id="AP010968">
    <property type="protein sequence ID" value="BAJ33252.1"/>
    <property type="molecule type" value="Genomic_DNA"/>
</dbReference>
<dbReference type="SUPFAM" id="SSF49695">
    <property type="entry name" value="gamma-Crystallin-like"/>
    <property type="match status" value="1"/>
</dbReference>
<dbReference type="RefSeq" id="WP_014140543.1">
    <property type="nucleotide sequence ID" value="NC_016109.1"/>
</dbReference>
<dbReference type="AlphaFoldDB" id="E4NJV4"/>
<dbReference type="STRING" id="452652.KSE_74980"/>
<keyword evidence="2" id="KW-0732">Signal</keyword>
<feature type="chain" id="PRO_5003186799" description="Peptidase inhibitor family I36" evidence="2">
    <location>
        <begin position="28"/>
        <end position="128"/>
    </location>
</feature>
<evidence type="ECO:0008006" key="5">
    <source>
        <dbReference type="Google" id="ProtNLM"/>
    </source>
</evidence>
<organism evidence="3 4">
    <name type="scientific">Kitasatospora setae (strain ATCC 33774 / DSM 43861 / JCM 3304 / KCC A-0304 / NBRC 14216 / KM-6054)</name>
    <name type="common">Streptomyces setae</name>
    <dbReference type="NCBI Taxonomy" id="452652"/>
    <lineage>
        <taxon>Bacteria</taxon>
        <taxon>Bacillati</taxon>
        <taxon>Actinomycetota</taxon>
        <taxon>Actinomycetes</taxon>
        <taxon>Kitasatosporales</taxon>
        <taxon>Streptomycetaceae</taxon>
        <taxon>Kitasatospora</taxon>
    </lineage>
</organism>
<reference evidence="3 4" key="1">
    <citation type="journal article" date="2010" name="DNA Res.">
        <title>Genome sequence of Kitasatospora setae NBRC 14216T: an evolutionary snapshot of the family Streptomycetaceae.</title>
        <authorList>
            <person name="Ichikawa N."/>
            <person name="Oguchi A."/>
            <person name="Ikeda H."/>
            <person name="Ishikawa J."/>
            <person name="Kitani S."/>
            <person name="Watanabe Y."/>
            <person name="Nakamura S."/>
            <person name="Katano Y."/>
            <person name="Kishi E."/>
            <person name="Sasagawa M."/>
            <person name="Ankai A."/>
            <person name="Fukui S."/>
            <person name="Hashimoto Y."/>
            <person name="Kamata S."/>
            <person name="Otoguro M."/>
            <person name="Tanikawa S."/>
            <person name="Nihira T."/>
            <person name="Horinouchi S."/>
            <person name="Ohnishi Y."/>
            <person name="Hayakawa M."/>
            <person name="Kuzuyama T."/>
            <person name="Arisawa A."/>
            <person name="Nomoto F."/>
            <person name="Miura H."/>
            <person name="Takahashi Y."/>
            <person name="Fujita N."/>
        </authorList>
    </citation>
    <scope>NUCLEOTIDE SEQUENCE [LARGE SCALE GENOMIC DNA]</scope>
    <source>
        <strain evidence="4">ATCC 33774 / DSM 43861 / JCM 3304 / KCC A-0304 / NBRC 14216 / KM-6054</strain>
    </source>
</reference>
<proteinExistence type="predicted"/>
<accession>E4NJV4</accession>
<gene>
    <name evidence="3" type="ordered locus">KSE_74980</name>
</gene>
<protein>
    <recommendedName>
        <fullName evidence="5">Peptidase inhibitor family I36</fullName>
    </recommendedName>
</protein>
<feature type="region of interest" description="Disordered" evidence="1">
    <location>
        <begin position="102"/>
        <end position="128"/>
    </location>
</feature>
<evidence type="ECO:0000256" key="1">
    <source>
        <dbReference type="SAM" id="MobiDB-lite"/>
    </source>
</evidence>
<dbReference type="HOGENOM" id="CLU_1991361_0_0_11"/>
<name>E4NJV4_KITSK</name>
<evidence type="ECO:0000256" key="2">
    <source>
        <dbReference type="SAM" id="SignalP"/>
    </source>
</evidence>
<sequence>MRLRVKTAMAAAIAMAATLLPAGSAQAAHGRTGTAACPSGYLCVWDQPDFRGRMYRFLGDNASWGDWAIDNNDRSWFNNGTSGTYACVWQYVNLVGHAKALAPGEASPDDPGHAGRGSSNDWRRGGCE</sequence>
<dbReference type="Proteomes" id="UP000007076">
    <property type="component" value="Chromosome"/>
</dbReference>
<dbReference type="KEGG" id="ksk:KSE_74980"/>
<dbReference type="InterPro" id="IPR011024">
    <property type="entry name" value="G_crystallin-like"/>
</dbReference>